<evidence type="ECO:0000313" key="11">
    <source>
        <dbReference type="Proteomes" id="UP000007258"/>
    </source>
</evidence>
<dbReference type="STRING" id="5660.A4H9U7"/>
<dbReference type="GO" id="GO:0004693">
    <property type="term" value="F:cyclin-dependent protein serine/threonine kinase activity"/>
    <property type="evidence" value="ECO:0007669"/>
    <property type="project" value="TreeGrafter"/>
</dbReference>
<keyword evidence="3" id="KW-0723">Serine/threonine-protein kinase</keyword>
<dbReference type="InterPro" id="IPR008271">
    <property type="entry name" value="Ser/Thr_kinase_AS"/>
</dbReference>
<dbReference type="PANTHER" id="PTHR24056">
    <property type="entry name" value="CELL DIVISION PROTEIN KINASE"/>
    <property type="match status" value="1"/>
</dbReference>
<keyword evidence="4" id="KW-0808">Transferase</keyword>
<dbReference type="PANTHER" id="PTHR24056:SF233">
    <property type="entry name" value="CYCLIN-DEPENDENT KINASE 9"/>
    <property type="match status" value="1"/>
</dbReference>
<evidence type="ECO:0000313" key="10">
    <source>
        <dbReference type="EMBL" id="CAM38173.1"/>
    </source>
</evidence>
<keyword evidence="8" id="KW-0539">Nucleus</keyword>
<dbReference type="Gene3D" id="1.10.510.10">
    <property type="entry name" value="Transferase(Phosphotransferase) domain 1"/>
    <property type="match status" value="1"/>
</dbReference>
<evidence type="ECO:0000256" key="3">
    <source>
        <dbReference type="ARBA" id="ARBA00022527"/>
    </source>
</evidence>
<dbReference type="PROSITE" id="PS50011">
    <property type="entry name" value="PROTEIN_KINASE_DOM"/>
    <property type="match status" value="1"/>
</dbReference>
<dbReference type="InterPro" id="IPR011009">
    <property type="entry name" value="Kinase-like_dom_sf"/>
</dbReference>
<evidence type="ECO:0000256" key="1">
    <source>
        <dbReference type="ARBA" id="ARBA00004123"/>
    </source>
</evidence>
<comment type="subcellular location">
    <subcellularLocation>
        <location evidence="1">Nucleus</location>
    </subcellularLocation>
</comment>
<dbReference type="FunFam" id="1.10.510.10:FF:001180">
    <property type="entry name" value="Cdc2-related kinase 8"/>
    <property type="match status" value="1"/>
</dbReference>
<evidence type="ECO:0000256" key="2">
    <source>
        <dbReference type="ARBA" id="ARBA00006485"/>
    </source>
</evidence>
<dbReference type="VEuPathDB" id="TriTrypDB:LbrM.19.0210"/>
<dbReference type="SMART" id="SM00220">
    <property type="entry name" value="S_TKc"/>
    <property type="match status" value="1"/>
</dbReference>
<dbReference type="GeneID" id="5414658"/>
<dbReference type="SUPFAM" id="SSF56112">
    <property type="entry name" value="Protein kinase-like (PK-like)"/>
    <property type="match status" value="1"/>
</dbReference>
<proteinExistence type="inferred from homology"/>
<evidence type="ECO:0000256" key="6">
    <source>
        <dbReference type="ARBA" id="ARBA00022777"/>
    </source>
</evidence>
<reference evidence="10 11" key="1">
    <citation type="journal article" date="2007" name="Nat. Genet.">
        <title>Comparative genomic analysis of three Leishmania species that cause diverse human disease.</title>
        <authorList>
            <person name="Peacock C.S."/>
            <person name="Seeger K."/>
            <person name="Harris D."/>
            <person name="Murphy L."/>
            <person name="Ruiz J.C."/>
            <person name="Quail M.A."/>
            <person name="Peters N."/>
            <person name="Adlem E."/>
            <person name="Tivey A."/>
            <person name="Aslett M."/>
            <person name="Kerhornou A."/>
            <person name="Ivens A."/>
            <person name="Fraser A."/>
            <person name="Rajandream M.A."/>
            <person name="Carver T."/>
            <person name="Norbertczak H."/>
            <person name="Chillingworth T."/>
            <person name="Hance Z."/>
            <person name="Jagels K."/>
            <person name="Moule S."/>
            <person name="Ormond D."/>
            <person name="Rutter S."/>
            <person name="Squares R."/>
            <person name="Whitehead S."/>
            <person name="Rabbinowitsch E."/>
            <person name="Arrowsmith C."/>
            <person name="White B."/>
            <person name="Thurston S."/>
            <person name="Bringaud F."/>
            <person name="Baldauf S.L."/>
            <person name="Faulconbridge A."/>
            <person name="Jeffares D."/>
            <person name="Depledge D.P."/>
            <person name="Oyola S.O."/>
            <person name="Hilley J.D."/>
            <person name="Brito L.O."/>
            <person name="Tosi L.R."/>
            <person name="Barrell B."/>
            <person name="Cruz A.K."/>
            <person name="Mottram J.C."/>
            <person name="Smith D.F."/>
            <person name="Berriman M."/>
        </authorList>
    </citation>
    <scope>NUCLEOTIDE SEQUENCE [LARGE SCALE GENOMIC DNA]</scope>
    <source>
        <strain evidence="10 11">MHOM/BR/75/M2904</strain>
    </source>
</reference>
<feature type="domain" description="Protein kinase" evidence="9">
    <location>
        <begin position="165"/>
        <end position="472"/>
    </location>
</feature>
<dbReference type="EMBL" id="FR798993">
    <property type="protein sequence ID" value="CAM38173.1"/>
    <property type="molecule type" value="Genomic_DNA"/>
</dbReference>
<dbReference type="Proteomes" id="UP000007258">
    <property type="component" value="Chromosome 19"/>
</dbReference>
<sequence>MDGPSVRVPVWSCRDTSMLCDLQDNDDSLRFFPIFFSCCSLCVCRTPSCQAQTHLNDRRLLPLTSELGATLPVHACGASSRQVALRRVAVQFRCHRREFVQNCALPQMGGEPDDRNRDVTDDGHSARKRVCLEHMLPSVQQRFAELAHASVGESSLTADALFQRYQRVLKVGEGTFGEVFVLYDTVAHTYITMKRMHTLLSFRRRSLGIHRCTFREVELLAALQHPNIVQVLDYHILSDGSLVLLMPVIAHDLTSLLRRWPSTTQSTGHGTASTTASTHPRMPLHVVKCIFRQIIAGIAYLHRHKVLHRDLKPSNVMVDHTGVVKLIDFGWSRFCAAAGAMTGPPCVTAFRPPEVLVGAHNHYTFSLDMWCCGCVLFEMLTGGTPFAKSRNEAECLANIVDWLGSPSSSSEVYYRSTARCPLPLALGRPNTFEQRCSNYGIKPAESVFLRRMLCLEPGERATAEALLGDAWFTTAPTMCVPSAIPLPAYNMFRLVEVKRKELQH</sequence>
<keyword evidence="6 10" id="KW-0418">Kinase</keyword>
<dbReference type="AlphaFoldDB" id="A4H9U7"/>
<dbReference type="InterPro" id="IPR000719">
    <property type="entry name" value="Prot_kinase_dom"/>
</dbReference>
<dbReference type="KEGG" id="lbz:LBRM_19_0210"/>
<comment type="similarity">
    <text evidence="2">Belongs to the protein kinase superfamily. CMGC Ser/Thr protein kinase family. CDC2/CDKX subfamily.</text>
</comment>
<keyword evidence="5" id="KW-0547">Nucleotide-binding</keyword>
<evidence type="ECO:0000256" key="4">
    <source>
        <dbReference type="ARBA" id="ARBA00022679"/>
    </source>
</evidence>
<dbReference type="GO" id="GO:0005524">
    <property type="term" value="F:ATP binding"/>
    <property type="evidence" value="ECO:0007669"/>
    <property type="project" value="UniProtKB-KW"/>
</dbReference>
<accession>A4H9U7</accession>
<dbReference type="Pfam" id="PF00069">
    <property type="entry name" value="Pkinase"/>
    <property type="match status" value="1"/>
</dbReference>
<name>A4H9U7_LEIBR</name>
<dbReference type="RefSeq" id="XP_001564117.1">
    <property type="nucleotide sequence ID" value="XM_001564067.1"/>
</dbReference>
<organism evidence="10 11">
    <name type="scientific">Leishmania braziliensis</name>
    <dbReference type="NCBI Taxonomy" id="5660"/>
    <lineage>
        <taxon>Eukaryota</taxon>
        <taxon>Discoba</taxon>
        <taxon>Euglenozoa</taxon>
        <taxon>Kinetoplastea</taxon>
        <taxon>Metakinetoplastina</taxon>
        <taxon>Trypanosomatida</taxon>
        <taxon>Trypanosomatidae</taxon>
        <taxon>Leishmaniinae</taxon>
        <taxon>Leishmania</taxon>
        <taxon>Leishmania braziliensis species complex</taxon>
    </lineage>
</organism>
<keyword evidence="11" id="KW-1185">Reference proteome</keyword>
<dbReference type="PROSITE" id="PS00108">
    <property type="entry name" value="PROTEIN_KINASE_ST"/>
    <property type="match status" value="1"/>
</dbReference>
<evidence type="ECO:0000256" key="8">
    <source>
        <dbReference type="ARBA" id="ARBA00023242"/>
    </source>
</evidence>
<reference evidence="10 11" key="2">
    <citation type="journal article" date="2011" name="Genome Res.">
        <title>Chromosome and gene copy number variation allow major structural change between species and strains of Leishmania.</title>
        <authorList>
            <person name="Rogers M.B."/>
            <person name="Hilley J.D."/>
            <person name="Dickens N.J."/>
            <person name="Wilkes J."/>
            <person name="Bates P.A."/>
            <person name="Depledge D.P."/>
            <person name="Harris D."/>
            <person name="Her Y."/>
            <person name="Herzyk P."/>
            <person name="Imamura H."/>
            <person name="Otto T.D."/>
            <person name="Sanders M."/>
            <person name="Seeger K."/>
            <person name="Dujardin J.C."/>
            <person name="Berriman M."/>
            <person name="Smith D.F."/>
            <person name="Hertz-Fowler C."/>
            <person name="Mottram J.C."/>
        </authorList>
    </citation>
    <scope>NUCLEOTIDE SEQUENCE [LARGE SCALE GENOMIC DNA]</scope>
    <source>
        <strain evidence="10 11">MHOM/BR/75/M2904</strain>
    </source>
</reference>
<dbReference type="InterPro" id="IPR050108">
    <property type="entry name" value="CDK"/>
</dbReference>
<evidence type="ECO:0000259" key="9">
    <source>
        <dbReference type="PROSITE" id="PS50011"/>
    </source>
</evidence>
<dbReference type="GO" id="GO:0005634">
    <property type="term" value="C:nucleus"/>
    <property type="evidence" value="ECO:0007669"/>
    <property type="project" value="UniProtKB-SubCell"/>
</dbReference>
<protein>
    <submittedName>
        <fullName evidence="10">Protein kinase</fullName>
    </submittedName>
</protein>
<dbReference type="InParanoid" id="A4H9U7"/>
<dbReference type="Gene3D" id="3.30.200.20">
    <property type="entry name" value="Phosphorylase Kinase, domain 1"/>
    <property type="match status" value="1"/>
</dbReference>
<dbReference type="OMA" id="GWSRFCA"/>
<evidence type="ECO:0000256" key="7">
    <source>
        <dbReference type="ARBA" id="ARBA00022840"/>
    </source>
</evidence>
<gene>
    <name evidence="10" type="ORF">LBRM_19_0210</name>
</gene>
<keyword evidence="7" id="KW-0067">ATP-binding</keyword>
<evidence type="ECO:0000256" key="5">
    <source>
        <dbReference type="ARBA" id="ARBA00022741"/>
    </source>
</evidence>